<dbReference type="Proteomes" id="UP000634667">
    <property type="component" value="Unassembled WGS sequence"/>
</dbReference>
<protein>
    <submittedName>
        <fullName evidence="4">MBL fold hydrolase</fullName>
    </submittedName>
</protein>
<accession>A0ABQ2WJ11</accession>
<dbReference type="InterPro" id="IPR011108">
    <property type="entry name" value="RMMBL"/>
</dbReference>
<evidence type="ECO:0000256" key="1">
    <source>
        <dbReference type="ARBA" id="ARBA00022801"/>
    </source>
</evidence>
<keyword evidence="5" id="KW-1185">Reference proteome</keyword>
<dbReference type="RefSeq" id="WP_189482205.1">
    <property type="nucleotide sequence ID" value="NZ_BMYR01000005.1"/>
</dbReference>
<keyword evidence="1 4" id="KW-0378">Hydrolase</keyword>
<evidence type="ECO:0000259" key="2">
    <source>
        <dbReference type="SMART" id="SM00849"/>
    </source>
</evidence>
<dbReference type="Pfam" id="PF10996">
    <property type="entry name" value="Beta-Casp"/>
    <property type="match status" value="1"/>
</dbReference>
<feature type="domain" description="Beta-Casp" evidence="3">
    <location>
        <begin position="256"/>
        <end position="394"/>
    </location>
</feature>
<dbReference type="InterPro" id="IPR022712">
    <property type="entry name" value="Beta_Casp"/>
</dbReference>
<dbReference type="EMBL" id="BMYR01000005">
    <property type="protein sequence ID" value="GGW58934.1"/>
    <property type="molecule type" value="Genomic_DNA"/>
</dbReference>
<dbReference type="SUPFAM" id="SSF56281">
    <property type="entry name" value="Metallo-hydrolase/oxidoreductase"/>
    <property type="match status" value="1"/>
</dbReference>
<dbReference type="PANTHER" id="PTHR11203:SF37">
    <property type="entry name" value="INTEGRATOR COMPLEX SUBUNIT 11"/>
    <property type="match status" value="1"/>
</dbReference>
<feature type="domain" description="Metallo-beta-lactamase" evidence="2">
    <location>
        <begin position="25"/>
        <end position="238"/>
    </location>
</feature>
<organism evidence="4 5">
    <name type="scientific">Alishewanella tabrizica</name>
    <dbReference type="NCBI Taxonomy" id="671278"/>
    <lineage>
        <taxon>Bacteria</taxon>
        <taxon>Pseudomonadati</taxon>
        <taxon>Pseudomonadota</taxon>
        <taxon>Gammaproteobacteria</taxon>
        <taxon>Alteromonadales</taxon>
        <taxon>Alteromonadaceae</taxon>
        <taxon>Alishewanella</taxon>
    </lineage>
</organism>
<evidence type="ECO:0000259" key="3">
    <source>
        <dbReference type="SMART" id="SM01027"/>
    </source>
</evidence>
<dbReference type="GO" id="GO:0016787">
    <property type="term" value="F:hydrolase activity"/>
    <property type="evidence" value="ECO:0007669"/>
    <property type="project" value="UniProtKB-KW"/>
</dbReference>
<dbReference type="PANTHER" id="PTHR11203">
    <property type="entry name" value="CLEAVAGE AND POLYADENYLATION SPECIFICITY FACTOR FAMILY MEMBER"/>
    <property type="match status" value="1"/>
</dbReference>
<dbReference type="SMART" id="SM00849">
    <property type="entry name" value="Lactamase_B"/>
    <property type="match status" value="1"/>
</dbReference>
<name>A0ABQ2WJ11_9ALTE</name>
<proteinExistence type="predicted"/>
<dbReference type="SMART" id="SM01027">
    <property type="entry name" value="Beta-Casp"/>
    <property type="match status" value="1"/>
</dbReference>
<dbReference type="InterPro" id="IPR050698">
    <property type="entry name" value="MBL"/>
</dbReference>
<dbReference type="Pfam" id="PF07521">
    <property type="entry name" value="RMMBL"/>
    <property type="match status" value="1"/>
</dbReference>
<comment type="caution">
    <text evidence="4">The sequence shown here is derived from an EMBL/GenBank/DDBJ whole genome shotgun (WGS) entry which is preliminary data.</text>
</comment>
<reference evidence="5" key="1">
    <citation type="journal article" date="2019" name="Int. J. Syst. Evol. Microbiol.">
        <title>The Global Catalogue of Microorganisms (GCM) 10K type strain sequencing project: providing services to taxonomists for standard genome sequencing and annotation.</title>
        <authorList>
            <consortium name="The Broad Institute Genomics Platform"/>
            <consortium name="The Broad Institute Genome Sequencing Center for Infectious Disease"/>
            <person name="Wu L."/>
            <person name="Ma J."/>
        </authorList>
    </citation>
    <scope>NUCLEOTIDE SEQUENCE [LARGE SCALE GENOMIC DNA]</scope>
    <source>
        <strain evidence="5">KCTC 23723</strain>
    </source>
</reference>
<dbReference type="InterPro" id="IPR001279">
    <property type="entry name" value="Metallo-B-lactamas"/>
</dbReference>
<dbReference type="CDD" id="cd16295">
    <property type="entry name" value="TTHA0252-CPSF-like_MBL-fold"/>
    <property type="match status" value="1"/>
</dbReference>
<dbReference type="InterPro" id="IPR036866">
    <property type="entry name" value="RibonucZ/Hydroxyglut_hydro"/>
</dbReference>
<gene>
    <name evidence="4" type="ORF">GCM10008111_13690</name>
</gene>
<evidence type="ECO:0000313" key="5">
    <source>
        <dbReference type="Proteomes" id="UP000634667"/>
    </source>
</evidence>
<evidence type="ECO:0000313" key="4">
    <source>
        <dbReference type="EMBL" id="GGW58934.1"/>
    </source>
</evidence>
<dbReference type="Gene3D" id="3.60.15.10">
    <property type="entry name" value="Ribonuclease Z/Hydroxyacylglutathione hydrolase-like"/>
    <property type="match status" value="1"/>
</dbReference>
<sequence>MRTRPTHFFATPPVILHHGAVDGVTGSCHEYQLAVDYSILIDCGLFQGDEQGNGSASFLPIRFPIEQIQALIVTHVHIDHVGRIPYLLAAGFTGPIYCTEASAHLLPLVLEDALKVGVTRDEALIQGFIRTVTKQIVPCAFKTWYRLPDYQGKPAGQFRLQKAGHILGSAYVEIKHKLNGKSFITVFSGDLGAPYSPLLVAPKPPYAADVIVLESTYGDKLHSHRRERLARLEQVLLHALQDNGTVLFPAFSIGRTQELLYEIESLIFKLKGQHIHQHLRWDALTVIVDSPLAAKFNVAYSQLSACWDNEARHRLAAGRHPLDFTQLHTIDSHAEHLAAVNLLASTGKPAIVIAASGMCEGGRVVNYLKALLGYAIHQVVFVGYQARGTLGAAIQRFGPQKGYVTIDNQRIDIHAEVITLSGYSAHADKKGLIAFASKGKRVPSQVVIVHGDEPAKLALQLALAQQGIEAKIANHVSKL</sequence>
<dbReference type="Gene3D" id="3.40.50.10890">
    <property type="match status" value="1"/>
</dbReference>
<dbReference type="Pfam" id="PF00753">
    <property type="entry name" value="Lactamase_B"/>
    <property type="match status" value="1"/>
</dbReference>